<name>A0A964BMW2_9CYAN</name>
<feature type="domain" description="Bacterial bifunctional deaminase-reductase C-terminal" evidence="4">
    <location>
        <begin position="10"/>
        <end position="221"/>
    </location>
</feature>
<dbReference type="SUPFAM" id="SSF53597">
    <property type="entry name" value="Dihydrofolate reductase-like"/>
    <property type="match status" value="1"/>
</dbReference>
<dbReference type="InterPro" id="IPR024072">
    <property type="entry name" value="DHFR-like_dom_sf"/>
</dbReference>
<gene>
    <name evidence="5" type="ORF">I4641_04895</name>
</gene>
<keyword evidence="6" id="KW-1185">Reference proteome</keyword>
<evidence type="ECO:0000256" key="2">
    <source>
        <dbReference type="ARBA" id="ARBA00022857"/>
    </source>
</evidence>
<evidence type="ECO:0000259" key="4">
    <source>
        <dbReference type="Pfam" id="PF01872"/>
    </source>
</evidence>
<dbReference type="RefSeq" id="WP_229639354.1">
    <property type="nucleotide sequence ID" value="NZ_JADWDC010000008.1"/>
</dbReference>
<comment type="pathway">
    <text evidence="1">Cofactor biosynthesis; riboflavin biosynthesis.</text>
</comment>
<dbReference type="Gene3D" id="3.40.430.10">
    <property type="entry name" value="Dihydrofolate Reductase, subunit A"/>
    <property type="match status" value="1"/>
</dbReference>
<evidence type="ECO:0000256" key="3">
    <source>
        <dbReference type="ARBA" id="ARBA00023002"/>
    </source>
</evidence>
<keyword evidence="2" id="KW-0521">NADP</keyword>
<sequence length="230" mass="25398">MNNRSRTIAILAMTADGKIADNQGSAARFGSAQDKLHLERQVSLVDGVIFGAGTLRAYGTTLSVSDPQLQKARKMRSQSVQPVQIVLSASGNLNPQWRFFQQPVPRWLLTLPINAQLWRNKPEFERIIVANTARENDSQIDWLSTLILLKKLGLNKLAILGGGESIASLMAQNSIDELWLTVCPVIFGGNNSPTPVGGKGFLQSQSKKLKLLEFQQVESEVFLHYQVSNN</sequence>
<dbReference type="AlphaFoldDB" id="A0A964BMW2"/>
<dbReference type="InterPro" id="IPR050765">
    <property type="entry name" value="Riboflavin_Biosynth_HTPR"/>
</dbReference>
<organism evidence="5 6">
    <name type="scientific">Waterburya agarophytonicola KI4</name>
    <dbReference type="NCBI Taxonomy" id="2874699"/>
    <lineage>
        <taxon>Bacteria</taxon>
        <taxon>Bacillati</taxon>
        <taxon>Cyanobacteriota</taxon>
        <taxon>Cyanophyceae</taxon>
        <taxon>Pleurocapsales</taxon>
        <taxon>Hyellaceae</taxon>
        <taxon>Waterburya</taxon>
        <taxon>Waterburya agarophytonicola</taxon>
    </lineage>
</organism>
<comment type="caution">
    <text evidence="5">The sequence shown here is derived from an EMBL/GenBank/DDBJ whole genome shotgun (WGS) entry which is preliminary data.</text>
</comment>
<dbReference type="InterPro" id="IPR002734">
    <property type="entry name" value="RibDG_C"/>
</dbReference>
<dbReference type="PANTHER" id="PTHR38011:SF7">
    <property type="entry name" value="2,5-DIAMINO-6-RIBOSYLAMINO-4(3H)-PYRIMIDINONE 5'-PHOSPHATE REDUCTASE"/>
    <property type="match status" value="1"/>
</dbReference>
<accession>A0A964BMW2</accession>
<protein>
    <submittedName>
        <fullName evidence="5">RibD family protein</fullName>
    </submittedName>
</protein>
<evidence type="ECO:0000313" key="6">
    <source>
        <dbReference type="Proteomes" id="UP000729733"/>
    </source>
</evidence>
<evidence type="ECO:0000256" key="1">
    <source>
        <dbReference type="ARBA" id="ARBA00005104"/>
    </source>
</evidence>
<reference evidence="5" key="1">
    <citation type="journal article" date="2021" name="Antonie Van Leeuwenhoek">
        <title>Draft genome and description of Waterburya agarophytonicola gen. nov. sp. nov. (Pleurocapsales, Cyanobacteria): a seaweed symbiont.</title>
        <authorList>
            <person name="Bonthond G."/>
            <person name="Shalygin S."/>
            <person name="Bayer T."/>
            <person name="Weinberger F."/>
        </authorList>
    </citation>
    <scope>NUCLEOTIDE SEQUENCE</scope>
    <source>
        <strain evidence="5">KI4</strain>
    </source>
</reference>
<dbReference type="PANTHER" id="PTHR38011">
    <property type="entry name" value="DIHYDROFOLATE REDUCTASE FAMILY PROTEIN (AFU_ORTHOLOGUE AFUA_8G06820)"/>
    <property type="match status" value="1"/>
</dbReference>
<dbReference type="EMBL" id="JADWDC010000008">
    <property type="protein sequence ID" value="MCC0176313.1"/>
    <property type="molecule type" value="Genomic_DNA"/>
</dbReference>
<keyword evidence="3" id="KW-0560">Oxidoreductase</keyword>
<evidence type="ECO:0000313" key="5">
    <source>
        <dbReference type="EMBL" id="MCC0176313.1"/>
    </source>
</evidence>
<dbReference type="GO" id="GO:0009231">
    <property type="term" value="P:riboflavin biosynthetic process"/>
    <property type="evidence" value="ECO:0007669"/>
    <property type="project" value="InterPro"/>
</dbReference>
<proteinExistence type="predicted"/>
<dbReference type="Proteomes" id="UP000729733">
    <property type="component" value="Unassembled WGS sequence"/>
</dbReference>
<dbReference type="Pfam" id="PF01872">
    <property type="entry name" value="RibD_C"/>
    <property type="match status" value="1"/>
</dbReference>
<dbReference type="GO" id="GO:0008703">
    <property type="term" value="F:5-amino-6-(5-phosphoribosylamino)uracil reductase activity"/>
    <property type="evidence" value="ECO:0007669"/>
    <property type="project" value="InterPro"/>
</dbReference>